<dbReference type="PANTHER" id="PTHR46989">
    <property type="entry name" value="USP DOMAIN-CONTAINING PROTEIN"/>
    <property type="match status" value="1"/>
</dbReference>
<evidence type="ECO:0000259" key="1">
    <source>
        <dbReference type="Pfam" id="PF00582"/>
    </source>
</evidence>
<accession>A0A9D3Y7X1</accession>
<comment type="caution">
    <text evidence="2">The sequence shown here is derived from an EMBL/GenBank/DDBJ whole genome shotgun (WGS) entry which is preliminary data.</text>
</comment>
<dbReference type="Gene3D" id="3.40.50.620">
    <property type="entry name" value="HUPs"/>
    <property type="match status" value="1"/>
</dbReference>
<dbReference type="Proteomes" id="UP000828390">
    <property type="component" value="Unassembled WGS sequence"/>
</dbReference>
<evidence type="ECO:0000313" key="2">
    <source>
        <dbReference type="EMBL" id="KAH3693512.1"/>
    </source>
</evidence>
<dbReference type="SUPFAM" id="SSF52402">
    <property type="entry name" value="Adenine nucleotide alpha hydrolases-like"/>
    <property type="match status" value="1"/>
</dbReference>
<feature type="domain" description="UspA" evidence="1">
    <location>
        <begin position="13"/>
        <end position="155"/>
    </location>
</feature>
<proteinExistence type="predicted"/>
<dbReference type="Pfam" id="PF00582">
    <property type="entry name" value="Usp"/>
    <property type="match status" value="1"/>
</dbReference>
<dbReference type="EMBL" id="JAIWYP010000016">
    <property type="protein sequence ID" value="KAH3693512.1"/>
    <property type="molecule type" value="Genomic_DNA"/>
</dbReference>
<dbReference type="AlphaFoldDB" id="A0A9D3Y7X1"/>
<sequence length="161" mass="18076">MEETGNKDISRKRKIIIGMDGSRHAEEALTWYKDNLHEPGDFLILVHTPEYKHLITIPVMTSDAALMSRIVDEEQHVTKERMTQFQTLLDHQGIQGSVKQMGGDPGHQLIEVAVQEGADFIITGNRGLGTLRRTFLGSVSDYVVHHSPVPVIVCRLPHAHH</sequence>
<protein>
    <recommendedName>
        <fullName evidence="1">UspA domain-containing protein</fullName>
    </recommendedName>
</protein>
<reference evidence="2" key="1">
    <citation type="journal article" date="2019" name="bioRxiv">
        <title>The Genome of the Zebra Mussel, Dreissena polymorpha: A Resource for Invasive Species Research.</title>
        <authorList>
            <person name="McCartney M.A."/>
            <person name="Auch B."/>
            <person name="Kono T."/>
            <person name="Mallez S."/>
            <person name="Zhang Y."/>
            <person name="Obille A."/>
            <person name="Becker A."/>
            <person name="Abrahante J.E."/>
            <person name="Garbe J."/>
            <person name="Badalamenti J.P."/>
            <person name="Herman A."/>
            <person name="Mangelson H."/>
            <person name="Liachko I."/>
            <person name="Sullivan S."/>
            <person name="Sone E.D."/>
            <person name="Koren S."/>
            <person name="Silverstein K.A.T."/>
            <person name="Beckman K.B."/>
            <person name="Gohl D.M."/>
        </authorList>
    </citation>
    <scope>NUCLEOTIDE SEQUENCE</scope>
    <source>
        <strain evidence="2">Duluth1</strain>
        <tissue evidence="2">Whole animal</tissue>
    </source>
</reference>
<gene>
    <name evidence="2" type="ORF">DPMN_080945</name>
</gene>
<dbReference type="PRINTS" id="PR01438">
    <property type="entry name" value="UNVRSLSTRESS"/>
</dbReference>
<reference evidence="2" key="2">
    <citation type="submission" date="2020-11" db="EMBL/GenBank/DDBJ databases">
        <authorList>
            <person name="McCartney M.A."/>
            <person name="Auch B."/>
            <person name="Kono T."/>
            <person name="Mallez S."/>
            <person name="Becker A."/>
            <person name="Gohl D.M."/>
            <person name="Silverstein K.A.T."/>
            <person name="Koren S."/>
            <person name="Bechman K.B."/>
            <person name="Herman A."/>
            <person name="Abrahante J.E."/>
            <person name="Garbe J."/>
        </authorList>
    </citation>
    <scope>NUCLEOTIDE SEQUENCE</scope>
    <source>
        <strain evidence="2">Duluth1</strain>
        <tissue evidence="2">Whole animal</tissue>
    </source>
</reference>
<dbReference type="CDD" id="cd23659">
    <property type="entry name" value="USP_At3g01520-like"/>
    <property type="match status" value="1"/>
</dbReference>
<evidence type="ECO:0000313" key="3">
    <source>
        <dbReference type="Proteomes" id="UP000828390"/>
    </source>
</evidence>
<name>A0A9D3Y7X1_DREPO</name>
<keyword evidence="3" id="KW-1185">Reference proteome</keyword>
<dbReference type="InterPro" id="IPR006016">
    <property type="entry name" value="UspA"/>
</dbReference>
<dbReference type="InterPro" id="IPR014729">
    <property type="entry name" value="Rossmann-like_a/b/a_fold"/>
</dbReference>
<dbReference type="OrthoDB" id="843225at2759"/>
<organism evidence="2 3">
    <name type="scientific">Dreissena polymorpha</name>
    <name type="common">Zebra mussel</name>
    <name type="synonym">Mytilus polymorpha</name>
    <dbReference type="NCBI Taxonomy" id="45954"/>
    <lineage>
        <taxon>Eukaryota</taxon>
        <taxon>Metazoa</taxon>
        <taxon>Spiralia</taxon>
        <taxon>Lophotrochozoa</taxon>
        <taxon>Mollusca</taxon>
        <taxon>Bivalvia</taxon>
        <taxon>Autobranchia</taxon>
        <taxon>Heteroconchia</taxon>
        <taxon>Euheterodonta</taxon>
        <taxon>Imparidentia</taxon>
        <taxon>Neoheterodontei</taxon>
        <taxon>Myida</taxon>
        <taxon>Dreissenoidea</taxon>
        <taxon>Dreissenidae</taxon>
        <taxon>Dreissena</taxon>
    </lineage>
</organism>
<dbReference type="PANTHER" id="PTHR46989:SF3">
    <property type="entry name" value="USPA DOMAIN-CONTAINING PROTEIN"/>
    <property type="match status" value="1"/>
</dbReference>
<dbReference type="InterPro" id="IPR006015">
    <property type="entry name" value="Universal_stress_UspA"/>
</dbReference>